<dbReference type="RefSeq" id="WP_018365578.1">
    <property type="nucleotide sequence ID" value="NZ_CP104407.1"/>
</dbReference>
<reference evidence="2" key="1">
    <citation type="submission" date="2022-10" db="EMBL/GenBank/DDBJ databases">
        <title>Streptococcus didelphis as causative of fatal infections in opossums (Didelphis albiventris).</title>
        <authorList>
            <person name="Breyer G.M."/>
            <person name="Da Silva M.E.R.J."/>
            <person name="Siqueira F.M."/>
        </authorList>
    </citation>
    <scope>NUCLEOTIDE SEQUENCE [LARGE SCALE GENOMIC DNA]</scope>
    <source>
        <strain evidence="2">LBVP101/21</strain>
    </source>
</reference>
<keyword evidence="2" id="KW-1185">Reference proteome</keyword>
<sequence length="71" mass="8189">MRISKEEYHRGEGQNDLNTLAMALSWFKIYDYPTSNLTIGMLNAIEEYLKLSLSDKEFIIEQIGGEIIPHV</sequence>
<evidence type="ECO:0000313" key="2">
    <source>
        <dbReference type="Proteomes" id="UP001238096"/>
    </source>
</evidence>
<dbReference type="EMBL" id="CP110509">
    <property type="protein sequence ID" value="WMB28525.1"/>
    <property type="molecule type" value="Genomic_DNA"/>
</dbReference>
<protein>
    <submittedName>
        <fullName evidence="1">Uncharacterized protein</fullName>
    </submittedName>
</protein>
<dbReference type="Proteomes" id="UP001238096">
    <property type="component" value="Chromosome"/>
</dbReference>
<proteinExistence type="predicted"/>
<gene>
    <name evidence="1" type="ORF">N1496_02880</name>
</gene>
<name>A0ABY9LIA8_9STRE</name>
<organism evidence="1 2">
    <name type="scientific">Streptococcus didelphis</name>
    <dbReference type="NCBI Taxonomy" id="102886"/>
    <lineage>
        <taxon>Bacteria</taxon>
        <taxon>Bacillati</taxon>
        <taxon>Bacillota</taxon>
        <taxon>Bacilli</taxon>
        <taxon>Lactobacillales</taxon>
        <taxon>Streptococcaceae</taxon>
        <taxon>Streptococcus</taxon>
    </lineage>
</organism>
<evidence type="ECO:0000313" key="1">
    <source>
        <dbReference type="EMBL" id="WMB28525.1"/>
    </source>
</evidence>
<accession>A0ABY9LIA8</accession>